<name>A0A2N8KPE7_9BURK</name>
<accession>A0A2N8KPE7</accession>
<proteinExistence type="predicted"/>
<dbReference type="EMBL" id="POQS01000001">
    <property type="protein sequence ID" value="PND35328.1"/>
    <property type="molecule type" value="Genomic_DNA"/>
</dbReference>
<keyword evidence="2" id="KW-1185">Reference proteome</keyword>
<evidence type="ECO:0000313" key="1">
    <source>
        <dbReference type="EMBL" id="PND35328.1"/>
    </source>
</evidence>
<reference evidence="1 2" key="1">
    <citation type="submission" date="2018-01" db="EMBL/GenBank/DDBJ databases">
        <title>The draft genome of an aniline degradation strain ANB-1.</title>
        <authorList>
            <person name="Zhang L."/>
            <person name="Jiang J."/>
        </authorList>
    </citation>
    <scope>NUCLEOTIDE SEQUENCE [LARGE SCALE GENOMIC DNA]</scope>
    <source>
        <strain evidence="1 2">ANB-1</strain>
    </source>
</reference>
<sequence length="97" mass="11532">MDNDLEDTQEKTDTWKPHAWSEEEIVAAVAHLKRRIPQEWERLEHLERTTGELLDTREAICEFAELMDVYGGRFDHRDVIWLLGCVRRARRKDLGLD</sequence>
<gene>
    <name evidence="1" type="ORF">C1I89_02785</name>
</gene>
<organism evidence="1 2">
    <name type="scientific">Achromobacter pulmonis</name>
    <dbReference type="NCBI Taxonomy" id="1389932"/>
    <lineage>
        <taxon>Bacteria</taxon>
        <taxon>Pseudomonadati</taxon>
        <taxon>Pseudomonadota</taxon>
        <taxon>Betaproteobacteria</taxon>
        <taxon>Burkholderiales</taxon>
        <taxon>Alcaligenaceae</taxon>
        <taxon>Achromobacter</taxon>
    </lineage>
</organism>
<protein>
    <submittedName>
        <fullName evidence="1">Uncharacterized protein</fullName>
    </submittedName>
</protein>
<dbReference type="RefSeq" id="WP_102771270.1">
    <property type="nucleotide sequence ID" value="NZ_POQS01000001.1"/>
</dbReference>
<comment type="caution">
    <text evidence="1">The sequence shown here is derived from an EMBL/GenBank/DDBJ whole genome shotgun (WGS) entry which is preliminary data.</text>
</comment>
<evidence type="ECO:0000313" key="2">
    <source>
        <dbReference type="Proteomes" id="UP000235994"/>
    </source>
</evidence>
<dbReference type="Proteomes" id="UP000235994">
    <property type="component" value="Unassembled WGS sequence"/>
</dbReference>
<dbReference type="AlphaFoldDB" id="A0A2N8KPE7"/>